<dbReference type="InterPro" id="IPR016156">
    <property type="entry name" value="FAD/NAD-linked_Rdtase_dimer_sf"/>
</dbReference>
<organism evidence="6 7">
    <name type="scientific">Nocardioides marmoribigeumensis</name>
    <dbReference type="NCBI Taxonomy" id="433649"/>
    <lineage>
        <taxon>Bacteria</taxon>
        <taxon>Bacillati</taxon>
        <taxon>Actinomycetota</taxon>
        <taxon>Actinomycetes</taxon>
        <taxon>Propionibacteriales</taxon>
        <taxon>Nocardioidaceae</taxon>
        <taxon>Nocardioides</taxon>
    </lineage>
</organism>
<dbReference type="Pfam" id="PF07992">
    <property type="entry name" value="Pyr_redox_2"/>
    <property type="match status" value="1"/>
</dbReference>
<dbReference type="InterPro" id="IPR050446">
    <property type="entry name" value="FAD-oxidoreductase/Apoptosis"/>
</dbReference>
<comment type="caution">
    <text evidence="6">The sequence shown here is derived from an EMBL/GenBank/DDBJ whole genome shotgun (WGS) entry which is preliminary data.</text>
</comment>
<dbReference type="Proteomes" id="UP001183648">
    <property type="component" value="Unassembled WGS sequence"/>
</dbReference>
<evidence type="ECO:0000256" key="3">
    <source>
        <dbReference type="ARBA" id="ARBA00022827"/>
    </source>
</evidence>
<dbReference type="SUPFAM" id="SSF51905">
    <property type="entry name" value="FAD/NAD(P)-binding domain"/>
    <property type="match status" value="2"/>
</dbReference>
<evidence type="ECO:0000313" key="6">
    <source>
        <dbReference type="EMBL" id="MDR7363168.1"/>
    </source>
</evidence>
<dbReference type="EMBL" id="JAVDYG010000001">
    <property type="protein sequence ID" value="MDR7363168.1"/>
    <property type="molecule type" value="Genomic_DNA"/>
</dbReference>
<sequence>MSTAERVVVVGASLAGLRAAEQLRAAGHQGPITVVGAEPHPPYNRPPLSKEVLAAPPGGAPADLLERVLFRRRASTADVEFRLGDPVAAAALGAGTLVTEAGHTMAYDGLVVATGLRPRRLAVPGPETGRHVLRTVDDCHGLRAALPPAGPADVVVVGAGFIGCEVAATLRTLGHRVTVVEPVGGPMARVIGDVLSAAVQRHLEASGIRFVLGAGVTAYVGDDRVGGVLLDTGETLAADVVVEAVGSVCSTEWLDGNGLDLSDGVLTDNQLRVADAGRVVAVGDLARFPNPLFDDVPRRVEHWSVPTDTAKRAARTLAALLDGEAPDPTPFAPVPSFWSDQLDLRLQSFGSPALADEVRVEEGDPGHLTGGVLATYHRAGHHVGTLAVNLSPARQRDLRNAFAGLVPIA</sequence>
<gene>
    <name evidence="6" type="ORF">J2S63_002721</name>
</gene>
<feature type="domain" description="FAD/NAD(P)-binding" evidence="5">
    <location>
        <begin position="6"/>
        <end position="304"/>
    </location>
</feature>
<keyword evidence="7" id="KW-1185">Reference proteome</keyword>
<dbReference type="InterPro" id="IPR023753">
    <property type="entry name" value="FAD/NAD-binding_dom"/>
</dbReference>
<protein>
    <submittedName>
        <fullName evidence="6">NADPH-dependent 2,4-dienoyl-CoA reductase/sulfur reductase-like enzyme</fullName>
    </submittedName>
</protein>
<evidence type="ECO:0000313" key="7">
    <source>
        <dbReference type="Proteomes" id="UP001183648"/>
    </source>
</evidence>
<dbReference type="Gene3D" id="3.50.50.60">
    <property type="entry name" value="FAD/NAD(P)-binding domain"/>
    <property type="match status" value="2"/>
</dbReference>
<dbReference type="PRINTS" id="PR00368">
    <property type="entry name" value="FADPNR"/>
</dbReference>
<dbReference type="PANTHER" id="PTHR43557:SF2">
    <property type="entry name" value="RIESKE DOMAIN-CONTAINING PROTEIN-RELATED"/>
    <property type="match status" value="1"/>
</dbReference>
<dbReference type="PANTHER" id="PTHR43557">
    <property type="entry name" value="APOPTOSIS-INDUCING FACTOR 1"/>
    <property type="match status" value="1"/>
</dbReference>
<comment type="cofactor">
    <cofactor evidence="1">
        <name>FAD</name>
        <dbReference type="ChEBI" id="CHEBI:57692"/>
    </cofactor>
</comment>
<evidence type="ECO:0000259" key="5">
    <source>
        <dbReference type="Pfam" id="PF07992"/>
    </source>
</evidence>
<name>A0ABU2BXN8_9ACTN</name>
<dbReference type="SUPFAM" id="SSF55424">
    <property type="entry name" value="FAD/NAD-linked reductases, dimerisation (C-terminal) domain"/>
    <property type="match status" value="1"/>
</dbReference>
<keyword evidence="4" id="KW-0560">Oxidoreductase</keyword>
<keyword evidence="2" id="KW-0285">Flavoprotein</keyword>
<dbReference type="RefSeq" id="WP_310303199.1">
    <property type="nucleotide sequence ID" value="NZ_BAAAPS010000010.1"/>
</dbReference>
<accession>A0ABU2BXN8</accession>
<dbReference type="InterPro" id="IPR036188">
    <property type="entry name" value="FAD/NAD-bd_sf"/>
</dbReference>
<keyword evidence="3" id="KW-0274">FAD</keyword>
<evidence type="ECO:0000256" key="4">
    <source>
        <dbReference type="ARBA" id="ARBA00023002"/>
    </source>
</evidence>
<reference evidence="6 7" key="1">
    <citation type="submission" date="2023-07" db="EMBL/GenBank/DDBJ databases">
        <title>Sequencing the genomes of 1000 actinobacteria strains.</title>
        <authorList>
            <person name="Klenk H.-P."/>
        </authorList>
    </citation>
    <scope>NUCLEOTIDE SEQUENCE [LARGE SCALE GENOMIC DNA]</scope>
    <source>
        <strain evidence="6 7">DSM 19426</strain>
    </source>
</reference>
<evidence type="ECO:0000256" key="1">
    <source>
        <dbReference type="ARBA" id="ARBA00001974"/>
    </source>
</evidence>
<evidence type="ECO:0000256" key="2">
    <source>
        <dbReference type="ARBA" id="ARBA00022630"/>
    </source>
</evidence>
<proteinExistence type="predicted"/>
<dbReference type="Gene3D" id="3.30.390.30">
    <property type="match status" value="1"/>
</dbReference>
<dbReference type="PRINTS" id="PR00411">
    <property type="entry name" value="PNDRDTASEI"/>
</dbReference>